<evidence type="ECO:0000313" key="2">
    <source>
        <dbReference type="WBParaSite" id="nRc.2.0.1.t06120-RA"/>
    </source>
</evidence>
<reference evidence="2" key="1">
    <citation type="submission" date="2022-11" db="UniProtKB">
        <authorList>
            <consortium name="WormBaseParasite"/>
        </authorList>
    </citation>
    <scope>IDENTIFICATION</scope>
</reference>
<proteinExistence type="predicted"/>
<name>A0A915HWE4_ROMCU</name>
<dbReference type="WBParaSite" id="nRc.2.0.1.t06120-RA">
    <property type="protein sequence ID" value="nRc.2.0.1.t06120-RA"/>
    <property type="gene ID" value="nRc.2.0.1.g06120"/>
</dbReference>
<protein>
    <submittedName>
        <fullName evidence="2">Uncharacterized protein</fullName>
    </submittedName>
</protein>
<sequence length="78" mass="9384">KNYPEDYYDTQQILKKFKGILYNKIAKFRGSRDYVWTTYKLAQRRKQPFLTLEKYSSHEQRNVDAFSCNLAPLLTNVE</sequence>
<evidence type="ECO:0000313" key="1">
    <source>
        <dbReference type="Proteomes" id="UP000887565"/>
    </source>
</evidence>
<organism evidence="1 2">
    <name type="scientific">Romanomermis culicivorax</name>
    <name type="common">Nematode worm</name>
    <dbReference type="NCBI Taxonomy" id="13658"/>
    <lineage>
        <taxon>Eukaryota</taxon>
        <taxon>Metazoa</taxon>
        <taxon>Ecdysozoa</taxon>
        <taxon>Nematoda</taxon>
        <taxon>Enoplea</taxon>
        <taxon>Dorylaimia</taxon>
        <taxon>Mermithida</taxon>
        <taxon>Mermithoidea</taxon>
        <taxon>Mermithidae</taxon>
        <taxon>Romanomermis</taxon>
    </lineage>
</organism>
<keyword evidence="1" id="KW-1185">Reference proteome</keyword>
<accession>A0A915HWE4</accession>
<dbReference type="AlphaFoldDB" id="A0A915HWE4"/>
<dbReference type="Proteomes" id="UP000887565">
    <property type="component" value="Unplaced"/>
</dbReference>